<sequence>MEQGSQTPEGRKLVMTSEMKSLVNSGWQWQVVKSDVEKLFPTFPTFSTMAMNSHNSNAIASNELEVMMQLASAAGVPLNDACSAVESSAPSCQGYLSDVAYFMKMFMGGSDFPMLLFLDSFSKSCSHSLLIGEENMNHLVFYDFRLPGCSMNFTRLALAATMLTSKKHHDNISKLIYKSDLDKLKGKEKTKLLEQILRGGWTQAKDVVDKSHAYSCFGRLCVRLVLFLVQKEKHSRDEPYASSEDIVEKFSQELKGTLEHASGSARMTVAPSARNLLEASATELAFLQNAHIKLNSKYLHKDHGEKIFELTEVTESSASFLQQHLLPFLLDQDSRQRGEGEQEHCAFGLQRPEDPSPTKLRSHSLKPESSMVKEPALKKQKETLRYYLEKDSSNDSASTGELVAEASVPSQDVLCLCMELNQFDVVSCQVFVCVDISLAVAFVLTAEEPSGKKPPSAPSNKNVKQAFVPEKAAAMMAPSAMNSIDHKAALDAHKFWTFHFLEQWRT</sequence>
<accession>A0ABP0QRL2</accession>
<keyword evidence="3" id="KW-1185">Reference proteome</keyword>
<dbReference type="Proteomes" id="UP001642464">
    <property type="component" value="Unassembled WGS sequence"/>
</dbReference>
<comment type="caution">
    <text evidence="2">The sequence shown here is derived from an EMBL/GenBank/DDBJ whole genome shotgun (WGS) entry which is preliminary data.</text>
</comment>
<evidence type="ECO:0000313" key="3">
    <source>
        <dbReference type="Proteomes" id="UP001642464"/>
    </source>
</evidence>
<dbReference type="EMBL" id="CAXAMM010040073">
    <property type="protein sequence ID" value="CAK9090914.1"/>
    <property type="molecule type" value="Genomic_DNA"/>
</dbReference>
<feature type="region of interest" description="Disordered" evidence="1">
    <location>
        <begin position="340"/>
        <end position="375"/>
    </location>
</feature>
<proteinExistence type="predicted"/>
<name>A0ABP0QRL2_9DINO</name>
<evidence type="ECO:0000313" key="2">
    <source>
        <dbReference type="EMBL" id="CAK9090914.1"/>
    </source>
</evidence>
<reference evidence="2 3" key="1">
    <citation type="submission" date="2024-02" db="EMBL/GenBank/DDBJ databases">
        <authorList>
            <person name="Chen Y."/>
            <person name="Shah S."/>
            <person name="Dougan E. K."/>
            <person name="Thang M."/>
            <person name="Chan C."/>
        </authorList>
    </citation>
    <scope>NUCLEOTIDE SEQUENCE [LARGE SCALE GENOMIC DNA]</scope>
</reference>
<protein>
    <submittedName>
        <fullName evidence="2">Uncharacterized protein</fullName>
    </submittedName>
</protein>
<gene>
    <name evidence="2" type="ORF">SCF082_LOCUS42865</name>
</gene>
<organism evidence="2 3">
    <name type="scientific">Durusdinium trenchii</name>
    <dbReference type="NCBI Taxonomy" id="1381693"/>
    <lineage>
        <taxon>Eukaryota</taxon>
        <taxon>Sar</taxon>
        <taxon>Alveolata</taxon>
        <taxon>Dinophyceae</taxon>
        <taxon>Suessiales</taxon>
        <taxon>Symbiodiniaceae</taxon>
        <taxon>Durusdinium</taxon>
    </lineage>
</organism>
<evidence type="ECO:0000256" key="1">
    <source>
        <dbReference type="SAM" id="MobiDB-lite"/>
    </source>
</evidence>